<dbReference type="EMBL" id="CP113520">
    <property type="protein sequence ID" value="WAJ27635.1"/>
    <property type="molecule type" value="Genomic_DNA"/>
</dbReference>
<keyword evidence="2" id="KW-1185">Reference proteome</keyword>
<evidence type="ECO:0000313" key="1">
    <source>
        <dbReference type="EMBL" id="WAJ27635.1"/>
    </source>
</evidence>
<protein>
    <submittedName>
        <fullName evidence="1">Uncharacterized protein</fullName>
    </submittedName>
</protein>
<sequence length="68" mass="7735">MIPLRLLSPLWGNIAATVLLVASYAAWPRSAVGRRGRLDEAWMPDWQKRDLGLADGRSPRRAEIHRGW</sequence>
<name>A0ACD4NLR3_9HYPH</name>
<organism evidence="1 2">
    <name type="scientific">Antarcticirhabdus aurantiaca</name>
    <dbReference type="NCBI Taxonomy" id="2606717"/>
    <lineage>
        <taxon>Bacteria</taxon>
        <taxon>Pseudomonadati</taxon>
        <taxon>Pseudomonadota</taxon>
        <taxon>Alphaproteobacteria</taxon>
        <taxon>Hyphomicrobiales</taxon>
        <taxon>Aurantimonadaceae</taxon>
        <taxon>Antarcticirhabdus</taxon>
    </lineage>
</organism>
<proteinExistence type="predicted"/>
<dbReference type="Proteomes" id="UP001163223">
    <property type="component" value="Chromosome"/>
</dbReference>
<gene>
    <name evidence="1" type="ORF">OXU80_22775</name>
</gene>
<reference evidence="1" key="1">
    <citation type="submission" date="2022-11" db="EMBL/GenBank/DDBJ databases">
        <title>beta-Carotene-producing bacterium, Jeongeuplla avenae sp. nov., alleviates the salt stress of Arabidopsis seedlings.</title>
        <authorList>
            <person name="Jiang L."/>
            <person name="Lee J."/>
        </authorList>
    </citation>
    <scope>NUCLEOTIDE SEQUENCE</scope>
    <source>
        <strain evidence="1">DY_R2A_6</strain>
    </source>
</reference>
<evidence type="ECO:0000313" key="2">
    <source>
        <dbReference type="Proteomes" id="UP001163223"/>
    </source>
</evidence>
<accession>A0ACD4NLR3</accession>